<proteinExistence type="predicted"/>
<feature type="transmembrane region" description="Helical" evidence="1">
    <location>
        <begin position="41"/>
        <end position="59"/>
    </location>
</feature>
<dbReference type="RefSeq" id="WP_144036496.1">
    <property type="nucleotide sequence ID" value="NZ_FXAU01000001.1"/>
</dbReference>
<gene>
    <name evidence="2" type="ORF">SAMN05660862_0969</name>
</gene>
<sequence>MKLPVFRSVALVYCFYSRSLSGEEKHDQATIATKLRSLKQVFSVVLLILFVYGHIRQIFTYSTFLLSSVQKQ</sequence>
<organism evidence="2 3">
    <name type="scientific">Sphingobacterium psychroaquaticum</name>
    <dbReference type="NCBI Taxonomy" id="561061"/>
    <lineage>
        <taxon>Bacteria</taxon>
        <taxon>Pseudomonadati</taxon>
        <taxon>Bacteroidota</taxon>
        <taxon>Sphingobacteriia</taxon>
        <taxon>Sphingobacteriales</taxon>
        <taxon>Sphingobacteriaceae</taxon>
        <taxon>Sphingobacterium</taxon>
    </lineage>
</organism>
<reference evidence="2 3" key="1">
    <citation type="submission" date="2017-04" db="EMBL/GenBank/DDBJ databases">
        <authorList>
            <person name="Afonso C.L."/>
            <person name="Miller P.J."/>
            <person name="Scott M.A."/>
            <person name="Spackman E."/>
            <person name="Goraichik I."/>
            <person name="Dimitrov K.M."/>
            <person name="Suarez D.L."/>
            <person name="Swayne D.E."/>
        </authorList>
    </citation>
    <scope>NUCLEOTIDE SEQUENCE [LARGE SCALE GENOMIC DNA]</scope>
    <source>
        <strain evidence="2 3">DSM 22418</strain>
    </source>
</reference>
<keyword evidence="3" id="KW-1185">Reference proteome</keyword>
<evidence type="ECO:0000256" key="1">
    <source>
        <dbReference type="SAM" id="Phobius"/>
    </source>
</evidence>
<keyword evidence="1" id="KW-1133">Transmembrane helix</keyword>
<dbReference type="Proteomes" id="UP000192980">
    <property type="component" value="Unassembled WGS sequence"/>
</dbReference>
<keyword evidence="1" id="KW-0812">Transmembrane</keyword>
<keyword evidence="1" id="KW-0472">Membrane</keyword>
<accession>A0A1X7IMH9</accession>
<name>A0A1X7IMH9_9SPHI</name>
<evidence type="ECO:0000313" key="3">
    <source>
        <dbReference type="Proteomes" id="UP000192980"/>
    </source>
</evidence>
<protein>
    <submittedName>
        <fullName evidence="2">Uncharacterized protein</fullName>
    </submittedName>
</protein>
<dbReference type="AlphaFoldDB" id="A0A1X7IMH9"/>
<evidence type="ECO:0000313" key="2">
    <source>
        <dbReference type="EMBL" id="SMG15564.1"/>
    </source>
</evidence>
<dbReference type="EMBL" id="FXAU01000001">
    <property type="protein sequence ID" value="SMG15564.1"/>
    <property type="molecule type" value="Genomic_DNA"/>
</dbReference>